<accession>A0ABD3MZ51</accession>
<evidence type="ECO:0000313" key="4">
    <source>
        <dbReference type="Proteomes" id="UP001530400"/>
    </source>
</evidence>
<dbReference type="AlphaFoldDB" id="A0ABD3MZ51"/>
<feature type="signal peptide" evidence="2">
    <location>
        <begin position="1"/>
        <end position="17"/>
    </location>
</feature>
<protein>
    <submittedName>
        <fullName evidence="3">Uncharacterized protein</fullName>
    </submittedName>
</protein>
<comment type="caution">
    <text evidence="3">The sequence shown here is derived from an EMBL/GenBank/DDBJ whole genome shotgun (WGS) entry which is preliminary data.</text>
</comment>
<proteinExistence type="predicted"/>
<sequence>MMNRFCTIALLATGTNALVTNQGKAFTSERRNFFGIVGGAAAAIAINSPANAASIKVGPANPFTGDYDDPNHPGCLRQVKVVGAPLKPDGSRPLYAVVEVMGYDGRNGEKTCTDRPKREDLWKVVGKTRGGDEAFLDFSVKGGPKDLVGKWDGSGIVFPDGNKWTKLNYSPKNRRPEDMSTLSDGPL</sequence>
<gene>
    <name evidence="3" type="ORF">ACHAWO_000836</name>
</gene>
<feature type="chain" id="PRO_5044746070" evidence="2">
    <location>
        <begin position="18"/>
        <end position="187"/>
    </location>
</feature>
<feature type="region of interest" description="Disordered" evidence="1">
    <location>
        <begin position="166"/>
        <end position="187"/>
    </location>
</feature>
<reference evidence="3 4" key="1">
    <citation type="submission" date="2024-10" db="EMBL/GenBank/DDBJ databases">
        <title>Updated reference genomes for cyclostephanoid diatoms.</title>
        <authorList>
            <person name="Roberts W.R."/>
            <person name="Alverson A.J."/>
        </authorList>
    </citation>
    <scope>NUCLEOTIDE SEQUENCE [LARGE SCALE GENOMIC DNA]</scope>
    <source>
        <strain evidence="3 4">AJA010-31</strain>
    </source>
</reference>
<organism evidence="3 4">
    <name type="scientific">Cyclotella atomus</name>
    <dbReference type="NCBI Taxonomy" id="382360"/>
    <lineage>
        <taxon>Eukaryota</taxon>
        <taxon>Sar</taxon>
        <taxon>Stramenopiles</taxon>
        <taxon>Ochrophyta</taxon>
        <taxon>Bacillariophyta</taxon>
        <taxon>Coscinodiscophyceae</taxon>
        <taxon>Thalassiosirophycidae</taxon>
        <taxon>Stephanodiscales</taxon>
        <taxon>Stephanodiscaceae</taxon>
        <taxon>Cyclotella</taxon>
    </lineage>
</organism>
<dbReference type="EMBL" id="JALLPJ020001335">
    <property type="protein sequence ID" value="KAL3769190.1"/>
    <property type="molecule type" value="Genomic_DNA"/>
</dbReference>
<name>A0ABD3MZ51_9STRA</name>
<evidence type="ECO:0000313" key="3">
    <source>
        <dbReference type="EMBL" id="KAL3769190.1"/>
    </source>
</evidence>
<evidence type="ECO:0000256" key="2">
    <source>
        <dbReference type="SAM" id="SignalP"/>
    </source>
</evidence>
<keyword evidence="2" id="KW-0732">Signal</keyword>
<keyword evidence="4" id="KW-1185">Reference proteome</keyword>
<dbReference type="Proteomes" id="UP001530400">
    <property type="component" value="Unassembled WGS sequence"/>
</dbReference>
<evidence type="ECO:0000256" key="1">
    <source>
        <dbReference type="SAM" id="MobiDB-lite"/>
    </source>
</evidence>